<sequence>MSVNVVTQLQVKSHNSPDETRSPDKTTVEVVTVGDYTIGRTTFEPGWTWDDCIKPVVGTDSCQLSHVGFCVSGSIEVETNDGAQISISSGDSYSIPPGHHARVVGDQPFQGIEFLSAAEFAVRPE</sequence>
<protein>
    <submittedName>
        <fullName evidence="2">Cupin domain-containing protein</fullName>
    </submittedName>
</protein>
<feature type="compositionally biased region" description="Basic and acidic residues" evidence="1">
    <location>
        <begin position="15"/>
        <end position="26"/>
    </location>
</feature>
<dbReference type="Proteomes" id="UP000824166">
    <property type="component" value="Unassembled WGS sequence"/>
</dbReference>
<evidence type="ECO:0000313" key="2">
    <source>
        <dbReference type="EMBL" id="MBU8867365.1"/>
    </source>
</evidence>
<proteinExistence type="predicted"/>
<evidence type="ECO:0000313" key="3">
    <source>
        <dbReference type="Proteomes" id="UP000824166"/>
    </source>
</evidence>
<dbReference type="EMBL" id="JAHOPC010000008">
    <property type="protein sequence ID" value="MBU8867365.1"/>
    <property type="molecule type" value="Genomic_DNA"/>
</dbReference>
<dbReference type="RefSeq" id="WP_216925497.1">
    <property type="nucleotide sequence ID" value="NZ_JAHOPC010000008.1"/>
</dbReference>
<feature type="compositionally biased region" description="Polar residues" evidence="1">
    <location>
        <begin position="1"/>
        <end position="14"/>
    </location>
</feature>
<keyword evidence="3" id="KW-1185">Reference proteome</keyword>
<feature type="region of interest" description="Disordered" evidence="1">
    <location>
        <begin position="1"/>
        <end position="26"/>
    </location>
</feature>
<comment type="caution">
    <text evidence="2">The sequence shown here is derived from an EMBL/GenBank/DDBJ whole genome shotgun (WGS) entry which is preliminary data.</text>
</comment>
<name>A0ABS6I6L2_9MICC</name>
<organism evidence="2 3">
    <name type="scientific">Paenarthrobacter aromaticivorans</name>
    <dbReference type="NCBI Taxonomy" id="2849150"/>
    <lineage>
        <taxon>Bacteria</taxon>
        <taxon>Bacillati</taxon>
        <taxon>Actinomycetota</taxon>
        <taxon>Actinomycetes</taxon>
        <taxon>Micrococcales</taxon>
        <taxon>Micrococcaceae</taxon>
        <taxon>Paenarthrobacter</taxon>
    </lineage>
</organism>
<reference evidence="2 3" key="1">
    <citation type="submission" date="2021-06" db="EMBL/GenBank/DDBJ databases">
        <authorList>
            <person name="Jeong J.W."/>
        </authorList>
    </citation>
    <scope>NUCLEOTIDE SEQUENCE [LARGE SCALE GENOMIC DNA]</scope>
    <source>
        <strain evidence="2 3">MMS21-TAE1-1</strain>
    </source>
</reference>
<dbReference type="CDD" id="cd06990">
    <property type="entry name" value="cupin_DUF861"/>
    <property type="match status" value="1"/>
</dbReference>
<evidence type="ECO:0000256" key="1">
    <source>
        <dbReference type="SAM" id="MobiDB-lite"/>
    </source>
</evidence>
<gene>
    <name evidence="2" type="ORF">KSW38_13825</name>
</gene>
<accession>A0ABS6I6L2</accession>